<evidence type="ECO:0000259" key="1">
    <source>
        <dbReference type="Pfam" id="PF17765"/>
    </source>
</evidence>
<dbReference type="CDD" id="cd00093">
    <property type="entry name" value="HTH_XRE"/>
    <property type="match status" value="1"/>
</dbReference>
<dbReference type="PANTHER" id="PTHR35010:SF2">
    <property type="entry name" value="BLL4672 PROTEIN"/>
    <property type="match status" value="1"/>
</dbReference>
<dbReference type="SUPFAM" id="SSF47413">
    <property type="entry name" value="lambda repressor-like DNA-binding domains"/>
    <property type="match status" value="1"/>
</dbReference>
<evidence type="ECO:0000313" key="3">
    <source>
        <dbReference type="Proteomes" id="UP001185755"/>
    </source>
</evidence>
<dbReference type="Proteomes" id="UP001185755">
    <property type="component" value="Unassembled WGS sequence"/>
</dbReference>
<dbReference type="InterPro" id="IPR001387">
    <property type="entry name" value="Cro/C1-type_HTH"/>
</dbReference>
<protein>
    <submittedName>
        <fullName evidence="2">Helix-turn-helix transcriptional regulator</fullName>
    </submittedName>
</protein>
<dbReference type="EMBL" id="JAWLJX010000016">
    <property type="protein sequence ID" value="MDV6264597.1"/>
    <property type="molecule type" value="Genomic_DNA"/>
</dbReference>
<dbReference type="Pfam" id="PF17765">
    <property type="entry name" value="MLTR_LBD"/>
    <property type="match status" value="1"/>
</dbReference>
<name>A0ABU4BK58_9NOCA</name>
<keyword evidence="3" id="KW-1185">Reference proteome</keyword>
<dbReference type="PANTHER" id="PTHR35010">
    <property type="entry name" value="BLL4672 PROTEIN-RELATED"/>
    <property type="match status" value="1"/>
</dbReference>
<comment type="caution">
    <text evidence="2">The sequence shown here is derived from an EMBL/GenBank/DDBJ whole genome shotgun (WGS) entry which is preliminary data.</text>
</comment>
<dbReference type="InterPro" id="IPR010982">
    <property type="entry name" value="Lambda_DNA-bd_dom_sf"/>
</dbReference>
<dbReference type="Pfam" id="PF13560">
    <property type="entry name" value="HTH_31"/>
    <property type="match status" value="1"/>
</dbReference>
<dbReference type="Gene3D" id="3.30.450.180">
    <property type="match status" value="1"/>
</dbReference>
<feature type="domain" description="MmyB-like transcription regulator ligand binding" evidence="1">
    <location>
        <begin position="108"/>
        <end position="274"/>
    </location>
</feature>
<reference evidence="2 3" key="1">
    <citation type="submission" date="2023-10" db="EMBL/GenBank/DDBJ databases">
        <title>Development of a sustainable strategy for remediation of hydrocarbon-contaminated territories based on the waste exchange concept.</title>
        <authorList>
            <person name="Krivoruchko A."/>
        </authorList>
    </citation>
    <scope>NUCLEOTIDE SEQUENCE [LARGE SCALE GENOMIC DNA]</scope>
    <source>
        <strain evidence="2 3">IEGM 1323</strain>
    </source>
</reference>
<gene>
    <name evidence="2" type="ORF">R3P96_24940</name>
</gene>
<evidence type="ECO:0000313" key="2">
    <source>
        <dbReference type="EMBL" id="MDV6264597.1"/>
    </source>
</evidence>
<organism evidence="2 3">
    <name type="scientific">Rhodococcoides yunnanense</name>
    <dbReference type="NCBI Taxonomy" id="278209"/>
    <lineage>
        <taxon>Bacteria</taxon>
        <taxon>Bacillati</taxon>
        <taxon>Actinomycetota</taxon>
        <taxon>Actinomycetes</taxon>
        <taxon>Mycobacteriales</taxon>
        <taxon>Nocardiaceae</taxon>
        <taxon>Rhodococcoides</taxon>
    </lineage>
</organism>
<sequence length="292" mass="31933">MDNQSEVSDFLTNRRGRLSPDQVGIIAVGRRRVPGLRREEVAMLAGVSPDYYVRMERGNLAGVSDEILDAVANTLRLNDAESEHLHDLARAAGPAARWRRNRAADNTVDPQLQRLLDAITGAPAWVTNSRFDTLATNSLGRALMAPTVRNAALGGNGARYIFLDPDAHNFYPEWELAADTVVASLRHTAGQNPHDRNLTDLVGELVTRSDSFRQRWAKHDVRIHRVGLKRIVHPQVGDLEFTFQAMDLPGNPGWALTVYTTEAGSPSEERISLLGSLEATGASAAKTGAPET</sequence>
<proteinExistence type="predicted"/>
<dbReference type="InterPro" id="IPR041413">
    <property type="entry name" value="MLTR_LBD"/>
</dbReference>
<accession>A0ABU4BK58</accession>
<dbReference type="Gene3D" id="1.10.260.40">
    <property type="entry name" value="lambda repressor-like DNA-binding domains"/>
    <property type="match status" value="1"/>
</dbReference>